<comment type="caution">
    <text evidence="4">The sequence shown here is derived from an EMBL/GenBank/DDBJ whole genome shotgun (WGS) entry which is preliminary data.</text>
</comment>
<dbReference type="InterPro" id="IPR039298">
    <property type="entry name" value="ACOT13"/>
</dbReference>
<name>A0A2I2FV82_9EURO</name>
<dbReference type="PANTHER" id="PTHR21660:SF1">
    <property type="entry name" value="ACYL-COENZYME A THIOESTERASE 13"/>
    <property type="match status" value="1"/>
</dbReference>
<dbReference type="VEuPathDB" id="FungiDB:P170DRAFT_288245"/>
<proteinExistence type="inferred from homology"/>
<evidence type="ECO:0000313" key="5">
    <source>
        <dbReference type="Proteomes" id="UP000234275"/>
    </source>
</evidence>
<accession>A0A2I2FV82</accession>
<dbReference type="Gene3D" id="3.10.129.10">
    <property type="entry name" value="Hotdog Thioesterase"/>
    <property type="match status" value="1"/>
</dbReference>
<dbReference type="AlphaFoldDB" id="A0A2I2FV82"/>
<comment type="similarity">
    <text evidence="1">Belongs to the thioesterase PaaI family.</text>
</comment>
<evidence type="ECO:0000256" key="2">
    <source>
        <dbReference type="ARBA" id="ARBA00022801"/>
    </source>
</evidence>
<dbReference type="OrthoDB" id="2831072at2759"/>
<dbReference type="Proteomes" id="UP000234275">
    <property type="component" value="Unassembled WGS sequence"/>
</dbReference>
<evidence type="ECO:0000313" key="4">
    <source>
        <dbReference type="EMBL" id="PLB44550.1"/>
    </source>
</evidence>
<dbReference type="CDD" id="cd03443">
    <property type="entry name" value="PaaI_thioesterase"/>
    <property type="match status" value="1"/>
</dbReference>
<organism evidence="4 5">
    <name type="scientific">Aspergillus steynii IBT 23096</name>
    <dbReference type="NCBI Taxonomy" id="1392250"/>
    <lineage>
        <taxon>Eukaryota</taxon>
        <taxon>Fungi</taxon>
        <taxon>Dikarya</taxon>
        <taxon>Ascomycota</taxon>
        <taxon>Pezizomycotina</taxon>
        <taxon>Eurotiomycetes</taxon>
        <taxon>Eurotiomycetidae</taxon>
        <taxon>Eurotiales</taxon>
        <taxon>Aspergillaceae</taxon>
        <taxon>Aspergillus</taxon>
        <taxon>Aspergillus subgen. Circumdati</taxon>
    </lineage>
</organism>
<evidence type="ECO:0000256" key="1">
    <source>
        <dbReference type="ARBA" id="ARBA00008324"/>
    </source>
</evidence>
<keyword evidence="2" id="KW-0378">Hydrolase</keyword>
<dbReference type="Pfam" id="PF03061">
    <property type="entry name" value="4HBT"/>
    <property type="match status" value="1"/>
</dbReference>
<dbReference type="SUPFAM" id="SSF54637">
    <property type="entry name" value="Thioesterase/thiol ester dehydrase-isomerase"/>
    <property type="match status" value="1"/>
</dbReference>
<evidence type="ECO:0000259" key="3">
    <source>
        <dbReference type="Pfam" id="PF03061"/>
    </source>
</evidence>
<dbReference type="PANTHER" id="PTHR21660">
    <property type="entry name" value="THIOESTERASE SUPERFAMILY MEMBER-RELATED"/>
    <property type="match status" value="1"/>
</dbReference>
<dbReference type="GeneID" id="36550921"/>
<dbReference type="InterPro" id="IPR029069">
    <property type="entry name" value="HotDog_dom_sf"/>
</dbReference>
<protein>
    <recommendedName>
        <fullName evidence="3">Thioesterase domain-containing protein</fullName>
    </recommendedName>
</protein>
<gene>
    <name evidence="4" type="ORF">P170DRAFT_288245</name>
</gene>
<feature type="domain" description="Thioesterase" evidence="3">
    <location>
        <begin position="73"/>
        <end position="124"/>
    </location>
</feature>
<keyword evidence="5" id="KW-1185">Reference proteome</keyword>
<dbReference type="EMBL" id="MSFO01000009">
    <property type="protein sequence ID" value="PLB44550.1"/>
    <property type="molecule type" value="Genomic_DNA"/>
</dbReference>
<dbReference type="RefSeq" id="XP_024699852.1">
    <property type="nucleotide sequence ID" value="XM_024843222.1"/>
</dbReference>
<reference evidence="4 5" key="1">
    <citation type="submission" date="2016-12" db="EMBL/GenBank/DDBJ databases">
        <title>The genomes of Aspergillus section Nigri reveals drivers in fungal speciation.</title>
        <authorList>
            <consortium name="DOE Joint Genome Institute"/>
            <person name="Vesth T.C."/>
            <person name="Nybo J."/>
            <person name="Theobald S."/>
            <person name="Brandl J."/>
            <person name="Frisvad J.C."/>
            <person name="Nielsen K.F."/>
            <person name="Lyhne E.K."/>
            <person name="Kogle M.E."/>
            <person name="Kuo A."/>
            <person name="Riley R."/>
            <person name="Clum A."/>
            <person name="Nolan M."/>
            <person name="Lipzen A."/>
            <person name="Salamov A."/>
            <person name="Henrissat B."/>
            <person name="Wiebenga A."/>
            <person name="De Vries R.P."/>
            <person name="Grigoriev I.V."/>
            <person name="Mortensen U.H."/>
            <person name="Andersen M.R."/>
            <person name="Baker S.E."/>
        </authorList>
    </citation>
    <scope>NUCLEOTIDE SEQUENCE [LARGE SCALE GENOMIC DNA]</scope>
    <source>
        <strain evidence="4 5">IBT 23096</strain>
    </source>
</reference>
<dbReference type="GO" id="GO:0047617">
    <property type="term" value="F:fatty acyl-CoA hydrolase activity"/>
    <property type="evidence" value="ECO:0007669"/>
    <property type="project" value="InterPro"/>
</dbReference>
<sequence>MSKDASINSVKLPSPRYVCPIESSTRSPANTSPIQGWDPSFARYSLRLESTSIDPCPTATFTFTVTELMTNFGGVLHGGCAATIIDMLTTVPLGAISRPGFYTSLGVSRSLNVTYFRALRKGEDARRGV</sequence>
<dbReference type="InterPro" id="IPR006683">
    <property type="entry name" value="Thioestr_dom"/>
</dbReference>